<keyword evidence="4" id="KW-0560">Oxidoreductase</keyword>
<dbReference type="OrthoDB" id="14481at10239"/>
<feature type="domain" description="Fe2OG dioxygenase" evidence="6">
    <location>
        <begin position="126"/>
        <end position="220"/>
    </location>
</feature>
<dbReference type="InterPro" id="IPR044862">
    <property type="entry name" value="Pro_4_hyd_alph_FE2OG_OXY"/>
</dbReference>
<evidence type="ECO:0000313" key="7">
    <source>
        <dbReference type="EMBL" id="AMO42954.1"/>
    </source>
</evidence>
<proteinExistence type="predicted"/>
<protein>
    <recommendedName>
        <fullName evidence="6">Fe2OG dioxygenase domain-containing protein</fullName>
    </recommendedName>
</protein>
<dbReference type="InterPro" id="IPR005123">
    <property type="entry name" value="Oxoglu/Fe-dep_dioxygenase_dom"/>
</dbReference>
<dbReference type="GeneID" id="29124176"/>
<dbReference type="GO" id="GO:0016705">
    <property type="term" value="F:oxidoreductase activity, acting on paired donors, with incorporation or reduction of molecular oxygen"/>
    <property type="evidence" value="ECO:0007669"/>
    <property type="project" value="InterPro"/>
</dbReference>
<keyword evidence="5" id="KW-0408">Iron</keyword>
<dbReference type="RefSeq" id="YP_009302253.1">
    <property type="nucleotide sequence ID" value="NC_031242.1"/>
</dbReference>
<dbReference type="Gene3D" id="2.60.120.620">
    <property type="entry name" value="q2cbj1_9rhob like domain"/>
    <property type="match status" value="1"/>
</dbReference>
<sequence>MLIVTFVTSAKRILKSVRGLSLTLISVYIVYNQRDLRVSFCLRSKMSLLDYVRLYDIEDDNFCDSVVREYSTYEWEKHEWGHNDGETHHAEDDNTEILFPENNLVFDICGKVFKDYSEHFSIGLVEFTPPRISRYPEGSYLRSHHDHNKDIFDGERKGIPICTAVGLLNDDFEGGNFFLSEEDIEMKKGHVIVFPSIFLYPHEVKRVTKGTRYSFVSWAW</sequence>
<gene>
    <name evidence="7" type="ORF">R290704_172</name>
</gene>
<dbReference type="GO" id="GO:0051213">
    <property type="term" value="F:dioxygenase activity"/>
    <property type="evidence" value="ECO:0007669"/>
    <property type="project" value="UniProtKB-KW"/>
</dbReference>
<name>A0A127KLJ2_9CAUD</name>
<evidence type="ECO:0000256" key="3">
    <source>
        <dbReference type="ARBA" id="ARBA00022964"/>
    </source>
</evidence>
<evidence type="ECO:0000256" key="2">
    <source>
        <dbReference type="ARBA" id="ARBA00022723"/>
    </source>
</evidence>
<evidence type="ECO:0000256" key="5">
    <source>
        <dbReference type="ARBA" id="ARBA00023004"/>
    </source>
</evidence>
<keyword evidence="2" id="KW-0479">Metal-binding</keyword>
<keyword evidence="3" id="KW-0223">Dioxygenase</keyword>
<evidence type="ECO:0000256" key="4">
    <source>
        <dbReference type="ARBA" id="ARBA00023002"/>
    </source>
</evidence>
<dbReference type="GO" id="GO:0005506">
    <property type="term" value="F:iron ion binding"/>
    <property type="evidence" value="ECO:0007669"/>
    <property type="project" value="InterPro"/>
</dbReference>
<evidence type="ECO:0000256" key="1">
    <source>
        <dbReference type="ARBA" id="ARBA00001961"/>
    </source>
</evidence>
<dbReference type="InterPro" id="IPR006620">
    <property type="entry name" value="Pro_4_hyd_alph"/>
</dbReference>
<dbReference type="EMBL" id="KU594605">
    <property type="protein sequence ID" value="AMO42954.1"/>
    <property type="molecule type" value="Genomic_DNA"/>
</dbReference>
<dbReference type="PROSITE" id="PS51471">
    <property type="entry name" value="FE2OG_OXY"/>
    <property type="match status" value="1"/>
</dbReference>
<evidence type="ECO:0000313" key="8">
    <source>
        <dbReference type="Proteomes" id="UP000201797"/>
    </source>
</evidence>
<evidence type="ECO:0000259" key="6">
    <source>
        <dbReference type="PROSITE" id="PS51471"/>
    </source>
</evidence>
<accession>A0A127KLJ2</accession>
<keyword evidence="8" id="KW-1185">Reference proteome</keyword>
<organism evidence="7 8">
    <name type="scientific">Cyanophage S-RIM50</name>
    <dbReference type="NCBI Taxonomy" id="687803"/>
    <lineage>
        <taxon>Viruses</taxon>
        <taxon>Duplodnaviria</taxon>
        <taxon>Heunggongvirae</taxon>
        <taxon>Uroviricota</taxon>
        <taxon>Caudoviricetes</taxon>
        <taxon>Pantevenvirales</taxon>
        <taxon>Kyanoviridae</taxon>
        <taxon>Neptunevirus</taxon>
        <taxon>Neptunevirus srim50</taxon>
    </lineage>
</organism>
<dbReference type="KEGG" id="vg:29124176"/>
<reference evidence="7 8" key="1">
    <citation type="submission" date="2016-01" db="EMBL/GenBank/DDBJ databases">
        <title>The genomic content and context of auxiliary metabolic genes in marine cyanophages.</title>
        <authorList>
            <person name="Marston M.F."/>
            <person name="Martiny J.B.H."/>
            <person name="Crummett L.T."/>
        </authorList>
    </citation>
    <scope>NUCLEOTIDE SEQUENCE [LARGE SCALE GENOMIC DNA]</scope>
    <source>
        <strain evidence="7">RW_29_0704</strain>
    </source>
</reference>
<dbReference type="SMART" id="SM00702">
    <property type="entry name" value="P4Hc"/>
    <property type="match status" value="1"/>
</dbReference>
<comment type="cofactor">
    <cofactor evidence="1">
        <name>L-ascorbate</name>
        <dbReference type="ChEBI" id="CHEBI:38290"/>
    </cofactor>
</comment>
<dbReference type="Proteomes" id="UP000201797">
    <property type="component" value="Segment"/>
</dbReference>
<dbReference type="Pfam" id="PF13640">
    <property type="entry name" value="2OG-FeII_Oxy_3"/>
    <property type="match status" value="1"/>
</dbReference>
<dbReference type="GO" id="GO:0031418">
    <property type="term" value="F:L-ascorbic acid binding"/>
    <property type="evidence" value="ECO:0007669"/>
    <property type="project" value="InterPro"/>
</dbReference>